<evidence type="ECO:0000313" key="2">
    <source>
        <dbReference type="Proteomes" id="UP000838756"/>
    </source>
</evidence>
<dbReference type="Proteomes" id="UP000838756">
    <property type="component" value="Unassembled WGS sequence"/>
</dbReference>
<reference evidence="1" key="1">
    <citation type="submission" date="2022-03" db="EMBL/GenBank/DDBJ databases">
        <authorList>
            <person name="Lindestad O."/>
        </authorList>
    </citation>
    <scope>NUCLEOTIDE SEQUENCE</scope>
</reference>
<comment type="caution">
    <text evidence="1">The sequence shown here is derived from an EMBL/GenBank/DDBJ whole genome shotgun (WGS) entry which is preliminary data.</text>
</comment>
<proteinExistence type="predicted"/>
<organism evidence="1 2">
    <name type="scientific">Pararge aegeria aegeria</name>
    <dbReference type="NCBI Taxonomy" id="348720"/>
    <lineage>
        <taxon>Eukaryota</taxon>
        <taxon>Metazoa</taxon>
        <taxon>Ecdysozoa</taxon>
        <taxon>Arthropoda</taxon>
        <taxon>Hexapoda</taxon>
        <taxon>Insecta</taxon>
        <taxon>Pterygota</taxon>
        <taxon>Neoptera</taxon>
        <taxon>Endopterygota</taxon>
        <taxon>Lepidoptera</taxon>
        <taxon>Glossata</taxon>
        <taxon>Ditrysia</taxon>
        <taxon>Papilionoidea</taxon>
        <taxon>Nymphalidae</taxon>
        <taxon>Satyrinae</taxon>
        <taxon>Satyrini</taxon>
        <taxon>Parargina</taxon>
        <taxon>Pararge</taxon>
    </lineage>
</organism>
<dbReference type="EMBL" id="CAKXAJ010019490">
    <property type="protein sequence ID" value="CAH2218381.1"/>
    <property type="molecule type" value="Genomic_DNA"/>
</dbReference>
<dbReference type="PANTHER" id="PTHR45943:SF1">
    <property type="entry name" value="E3 UBIQUITIN-PROTEIN LIGASE MYCBP2"/>
    <property type="match status" value="1"/>
</dbReference>
<dbReference type="GO" id="GO:0005634">
    <property type="term" value="C:nucleus"/>
    <property type="evidence" value="ECO:0007669"/>
    <property type="project" value="TreeGrafter"/>
</dbReference>
<accession>A0A8S4QSB1</accession>
<feature type="non-terminal residue" evidence="1">
    <location>
        <position position="1"/>
    </location>
</feature>
<gene>
    <name evidence="1" type="primary">jg26088</name>
    <name evidence="1" type="ORF">PAEG_LOCUS6216</name>
</gene>
<sequence length="152" mass="16659">MRNCGVSKLQLIKILQRLIKLNSESGEAEELEESISDAPCMHYNCTYVSVTPRLSNNPSDWPQKALIIPGNEVIFSLDTASDYLHEYDKPNNDEGRFGYRCLCIGYEEASLASARAGCGTGLTTLEMELVHLGAGCATRLLAPDLDVPPVTH</sequence>
<dbReference type="GO" id="GO:0061630">
    <property type="term" value="F:ubiquitin protein ligase activity"/>
    <property type="evidence" value="ECO:0007669"/>
    <property type="project" value="TreeGrafter"/>
</dbReference>
<keyword evidence="2" id="KW-1185">Reference proteome</keyword>
<protein>
    <submittedName>
        <fullName evidence="1">Jg26088 protein</fullName>
    </submittedName>
</protein>
<dbReference type="OrthoDB" id="6050183at2759"/>
<dbReference type="GO" id="GO:0005886">
    <property type="term" value="C:plasma membrane"/>
    <property type="evidence" value="ECO:0007669"/>
    <property type="project" value="TreeGrafter"/>
</dbReference>
<dbReference type="AlphaFoldDB" id="A0A8S4QSB1"/>
<evidence type="ECO:0000313" key="1">
    <source>
        <dbReference type="EMBL" id="CAH2218381.1"/>
    </source>
</evidence>
<dbReference type="PANTHER" id="PTHR45943">
    <property type="entry name" value="E3 UBIQUITIN-PROTEIN LIGASE MYCBP2"/>
    <property type="match status" value="1"/>
</dbReference>
<name>A0A8S4QSB1_9NEOP</name>